<evidence type="ECO:0000256" key="1">
    <source>
        <dbReference type="ARBA" id="ARBA00022741"/>
    </source>
</evidence>
<dbReference type="RefSeq" id="WP_342760392.1">
    <property type="nucleotide sequence ID" value="NZ_CP046172.1"/>
</dbReference>
<dbReference type="Proteomes" id="UP000503540">
    <property type="component" value="Chromosome"/>
</dbReference>
<keyword evidence="2" id="KW-0067">ATP-binding</keyword>
<dbReference type="InterPro" id="IPR041664">
    <property type="entry name" value="AAA_16"/>
</dbReference>
<name>A0A6G9YM16_9NOCA</name>
<dbReference type="Gene3D" id="1.10.10.10">
    <property type="entry name" value="Winged helix-like DNA-binding domain superfamily/Winged helix DNA-binding domain"/>
    <property type="match status" value="1"/>
</dbReference>
<dbReference type="Pfam" id="PF00196">
    <property type="entry name" value="GerE"/>
    <property type="match status" value="1"/>
</dbReference>
<dbReference type="SUPFAM" id="SSF52540">
    <property type="entry name" value="P-loop containing nucleoside triphosphate hydrolases"/>
    <property type="match status" value="1"/>
</dbReference>
<dbReference type="Gene3D" id="1.25.40.10">
    <property type="entry name" value="Tetratricopeptide repeat domain"/>
    <property type="match status" value="1"/>
</dbReference>
<dbReference type="CDD" id="cd06170">
    <property type="entry name" value="LuxR_C_like"/>
    <property type="match status" value="1"/>
</dbReference>
<dbReference type="PROSITE" id="PS50043">
    <property type="entry name" value="HTH_LUXR_2"/>
    <property type="match status" value="1"/>
</dbReference>
<accession>A0A6G9YM16</accession>
<dbReference type="EMBL" id="CP046172">
    <property type="protein sequence ID" value="QIS14254.1"/>
    <property type="molecule type" value="Genomic_DNA"/>
</dbReference>
<dbReference type="KEGG" id="nah:F5544_32075"/>
<dbReference type="Pfam" id="PF13191">
    <property type="entry name" value="AAA_16"/>
    <property type="match status" value="1"/>
</dbReference>
<dbReference type="InterPro" id="IPR027417">
    <property type="entry name" value="P-loop_NTPase"/>
</dbReference>
<keyword evidence="5" id="KW-1185">Reference proteome</keyword>
<reference evidence="4 5" key="1">
    <citation type="journal article" date="2019" name="ACS Chem. Biol.">
        <title>Identification and Mobilization of a Cryptic Antibiotic Biosynthesis Gene Locus from a Human-Pathogenic Nocardia Isolate.</title>
        <authorList>
            <person name="Herisse M."/>
            <person name="Ishida K."/>
            <person name="Porter J.L."/>
            <person name="Howden B."/>
            <person name="Hertweck C."/>
            <person name="Stinear T.P."/>
            <person name="Pidot S.J."/>
        </authorList>
    </citation>
    <scope>NUCLEOTIDE SEQUENCE [LARGE SCALE GENOMIC DNA]</scope>
    <source>
        <strain evidence="4 5">AUSMDU00012717</strain>
    </source>
</reference>
<protein>
    <submittedName>
        <fullName evidence="4">AAA family ATPase</fullName>
    </submittedName>
</protein>
<evidence type="ECO:0000313" key="5">
    <source>
        <dbReference type="Proteomes" id="UP000503540"/>
    </source>
</evidence>
<dbReference type="SMART" id="SM00421">
    <property type="entry name" value="HTH_LUXR"/>
    <property type="match status" value="1"/>
</dbReference>
<dbReference type="SUPFAM" id="SSF46894">
    <property type="entry name" value="C-terminal effector domain of the bipartite response regulators"/>
    <property type="match status" value="1"/>
</dbReference>
<sequence length="933" mass="100868">MGAVTSAIGKPYGRNLVVRSEAEHICKIFNEAVLVSGRLSAILITGPVANGKSTIMQHVMTHAAESGAVVLKAFGAEAERDSAYGVLGQLIRNPGLAGEFRARAGRLLADGIRAGGLGVQAMAELAHIVVSCCGTTPLLIAIDDLQDADAESLEWLSVLLREASEAPVMVIAAGSPEVNIRHASFCVELLRQVNTVRVKVGTFSRAEVVELVTEETSARWALAIGERCFDISGGNPLLVKALLEDHRLSGNAEDQALEPGDYFASAVTNCLRRMGAPEQNAMRALAVLGPRAATDTLERLLGAASMDVRQALVSLRETGLIGDRASCHPATAAAVLADMAAAERREWHGAAARALYLEGAAVTEVAAHLIAADAVETNWGIPVLRAAAQQAVIEDRVSFGVQALELACRECDDQAMVALLKSDLTGLVWRVDPAAAGRHMDELLELFQHGHLRVADAAVLVRYLLWHGRGEDAVEILPAIIARSEAADSRSSTELTVTLFSIQCSYPLLLNRLPDEVRAYFHRLPVGALETSDYPVASALGRIVATSADDDALARAEHILQSHQHNDPLLESVRSALFALIYLGKLDKAEQWCERLLHQVRKRQAPSWEALLAAARAEIAIRRDDLLEAEHYAQSALSLMSPHGWGVVIGVPLAALCLASIAMGKLDRAAELMRQPVPKLLLQTRFGIHYLYARGCFFLENDQPHSALGDFLACGELARKSDCDIPSVAPWRVGAADAYLRMGQQERAGELLDEQLAMAGDEHAVVRGRVLRLRAAITELPGRRQLLGEAINLLQANGARLELAVALHDLSRTHYALGEPGRARELARRAWHIAQASHAAGISRLFSRELTESDSSMSETVETPSGIDGLSEAERRVAMLAALGYPNREIAGRLYVTVSTVEQHLTRVYRKLRVRGRQDLPMYLRPATIVPPA</sequence>
<dbReference type="GO" id="GO:0003677">
    <property type="term" value="F:DNA binding"/>
    <property type="evidence" value="ECO:0007669"/>
    <property type="project" value="InterPro"/>
</dbReference>
<dbReference type="GO" id="GO:0004016">
    <property type="term" value="F:adenylate cyclase activity"/>
    <property type="evidence" value="ECO:0007669"/>
    <property type="project" value="TreeGrafter"/>
</dbReference>
<dbReference type="PANTHER" id="PTHR16305">
    <property type="entry name" value="TESTICULAR SOLUBLE ADENYLYL CYCLASE"/>
    <property type="match status" value="1"/>
</dbReference>
<dbReference type="PRINTS" id="PR00038">
    <property type="entry name" value="HTHLUXR"/>
</dbReference>
<proteinExistence type="predicted"/>
<gene>
    <name evidence="4" type="ORF">F5544_32075</name>
</gene>
<dbReference type="InterPro" id="IPR016032">
    <property type="entry name" value="Sig_transdc_resp-reg_C-effctor"/>
</dbReference>
<keyword evidence="1" id="KW-0547">Nucleotide-binding</keyword>
<dbReference type="InterPro" id="IPR011990">
    <property type="entry name" value="TPR-like_helical_dom_sf"/>
</dbReference>
<dbReference type="PROSITE" id="PS00622">
    <property type="entry name" value="HTH_LUXR_1"/>
    <property type="match status" value="1"/>
</dbReference>
<dbReference type="InterPro" id="IPR036388">
    <property type="entry name" value="WH-like_DNA-bd_sf"/>
</dbReference>
<dbReference type="GO" id="GO:0005737">
    <property type="term" value="C:cytoplasm"/>
    <property type="evidence" value="ECO:0007669"/>
    <property type="project" value="TreeGrafter"/>
</dbReference>
<dbReference type="AlphaFoldDB" id="A0A6G9YM16"/>
<dbReference type="GO" id="GO:0006355">
    <property type="term" value="P:regulation of DNA-templated transcription"/>
    <property type="evidence" value="ECO:0007669"/>
    <property type="project" value="InterPro"/>
</dbReference>
<evidence type="ECO:0000313" key="4">
    <source>
        <dbReference type="EMBL" id="QIS14254.1"/>
    </source>
</evidence>
<evidence type="ECO:0000256" key="2">
    <source>
        <dbReference type="ARBA" id="ARBA00022840"/>
    </source>
</evidence>
<dbReference type="GO" id="GO:0005524">
    <property type="term" value="F:ATP binding"/>
    <property type="evidence" value="ECO:0007669"/>
    <property type="project" value="UniProtKB-KW"/>
</dbReference>
<organism evidence="4 5">
    <name type="scientific">Nocardia arthritidis</name>
    <dbReference type="NCBI Taxonomy" id="228602"/>
    <lineage>
        <taxon>Bacteria</taxon>
        <taxon>Bacillati</taxon>
        <taxon>Actinomycetota</taxon>
        <taxon>Actinomycetes</taxon>
        <taxon>Mycobacteriales</taxon>
        <taxon>Nocardiaceae</taxon>
        <taxon>Nocardia</taxon>
    </lineage>
</organism>
<dbReference type="PANTHER" id="PTHR16305:SF35">
    <property type="entry name" value="TRANSCRIPTIONAL ACTIVATOR DOMAIN"/>
    <property type="match status" value="1"/>
</dbReference>
<dbReference type="SUPFAM" id="SSF48452">
    <property type="entry name" value="TPR-like"/>
    <property type="match status" value="1"/>
</dbReference>
<evidence type="ECO:0000259" key="3">
    <source>
        <dbReference type="PROSITE" id="PS50043"/>
    </source>
</evidence>
<feature type="domain" description="HTH luxR-type" evidence="3">
    <location>
        <begin position="863"/>
        <end position="928"/>
    </location>
</feature>
<dbReference type="InterPro" id="IPR000792">
    <property type="entry name" value="Tscrpt_reg_LuxR_C"/>
</dbReference>